<dbReference type="Gene3D" id="3.30.1330.40">
    <property type="entry name" value="RutC-like"/>
    <property type="match status" value="1"/>
</dbReference>
<dbReference type="PANTHER" id="PTHR11803">
    <property type="entry name" value="2-IMINOBUTANOATE/2-IMINOPROPANOATE DEAMINASE RIDA"/>
    <property type="match status" value="1"/>
</dbReference>
<evidence type="ECO:0000313" key="2">
    <source>
        <dbReference type="Proteomes" id="UP001456224"/>
    </source>
</evidence>
<dbReference type="Pfam" id="PF01042">
    <property type="entry name" value="Ribonuc_L-PSP"/>
    <property type="match status" value="1"/>
</dbReference>
<accession>A0ABZ2RVM8</accession>
<proteinExistence type="predicted"/>
<dbReference type="InterPro" id="IPR006175">
    <property type="entry name" value="YjgF/YER057c/UK114"/>
</dbReference>
<dbReference type="EC" id="3.5.-.-" evidence="1"/>
<organism evidence="1 2">
    <name type="scientific">Achromobacter veterisilvae</name>
    <dbReference type="NCBI Taxonomy" id="2069367"/>
    <lineage>
        <taxon>Bacteria</taxon>
        <taxon>Pseudomonadati</taxon>
        <taxon>Pseudomonadota</taxon>
        <taxon>Betaproteobacteria</taxon>
        <taxon>Burkholderiales</taxon>
        <taxon>Alcaligenaceae</taxon>
        <taxon>Achromobacter</taxon>
    </lineage>
</organism>
<dbReference type="Proteomes" id="UP001456224">
    <property type="component" value="Chromosome"/>
</dbReference>
<dbReference type="RefSeq" id="WP_287755419.1">
    <property type="nucleotide sequence ID" value="NZ_CP148753.1"/>
</dbReference>
<dbReference type="CDD" id="cd00448">
    <property type="entry name" value="YjgF_YER057c_UK114_family"/>
    <property type="match status" value="1"/>
</dbReference>
<keyword evidence="1" id="KW-0378">Hydrolase</keyword>
<dbReference type="InterPro" id="IPR035959">
    <property type="entry name" value="RutC-like_sf"/>
</dbReference>
<keyword evidence="2" id="KW-1185">Reference proteome</keyword>
<name>A0ABZ2RVM8_9BURK</name>
<gene>
    <name evidence="1" type="ORF">WHX56_21210</name>
</gene>
<dbReference type="SUPFAM" id="SSF55298">
    <property type="entry name" value="YjgF-like"/>
    <property type="match status" value="1"/>
</dbReference>
<evidence type="ECO:0000313" key="1">
    <source>
        <dbReference type="EMBL" id="WXR72155.1"/>
    </source>
</evidence>
<dbReference type="GO" id="GO:0016787">
    <property type="term" value="F:hydrolase activity"/>
    <property type="evidence" value="ECO:0007669"/>
    <property type="project" value="UniProtKB-KW"/>
</dbReference>
<dbReference type="PANTHER" id="PTHR11803:SF44">
    <property type="entry name" value="RUTC FAMILY PROTEIN YJGH"/>
    <property type="match status" value="1"/>
</dbReference>
<protein>
    <submittedName>
        <fullName evidence="1">RidA family protein</fullName>
        <ecNumber evidence="1">3.5.-.-</ecNumber>
    </submittedName>
</protein>
<dbReference type="EMBL" id="CP148753">
    <property type="protein sequence ID" value="WXR72155.1"/>
    <property type="molecule type" value="Genomic_DNA"/>
</dbReference>
<reference evidence="1 2" key="1">
    <citation type="submission" date="2024-03" db="EMBL/GenBank/DDBJ databases">
        <title>Reference genomes for the five species model microbial community.</title>
        <authorList>
            <person name="Padfield D."/>
        </authorList>
    </citation>
    <scope>NUCLEOTIDE SEQUENCE [LARGE SCALE GENOMIC DNA]</scope>
    <source>
        <strain evidence="1 2">AB1</strain>
    </source>
</reference>
<sequence length="125" mass="13316">MEKQIIGRDAGLPHAPAVAWRDLVFVSGQVGFAPGTREFAPDIESQTRQALNNVLDLLAASGCEAGGVLQMTVHMTDMIGEFGAMNAVFREFFPDRPPSRTTVGVSHLGRPGLKIEIDAIAARGA</sequence>